<accession>A0A9Q8LBH6</accession>
<feature type="region of interest" description="Disordered" evidence="1">
    <location>
        <begin position="1"/>
        <end position="54"/>
    </location>
</feature>
<dbReference type="KEGG" id="ffu:CLAFUR5_03867"/>
<evidence type="ECO:0000313" key="2">
    <source>
        <dbReference type="EMBL" id="UJO14377.1"/>
    </source>
</evidence>
<gene>
    <name evidence="2" type="ORF">CLAFUR5_03867</name>
</gene>
<evidence type="ECO:0000256" key="1">
    <source>
        <dbReference type="SAM" id="MobiDB-lite"/>
    </source>
</evidence>
<keyword evidence="3" id="KW-1185">Reference proteome</keyword>
<dbReference type="RefSeq" id="XP_047758743.1">
    <property type="nucleotide sequence ID" value="XM_047903015.1"/>
</dbReference>
<protein>
    <submittedName>
        <fullName evidence="2">Uncharacterized protein</fullName>
    </submittedName>
</protein>
<dbReference type="Proteomes" id="UP000756132">
    <property type="component" value="Chromosome 2"/>
</dbReference>
<sequence>MLSPSQTDMLLEYKMRNPTTQSVGTLDQDRKVPDKDRNTPNEEFNAPGKDFNAVSNDGMTTLEIKHQILGEHSYRLHSPAGETNSIPPVANATSLWPMLQGIHLDNNKPRPTLDVVTLNKGLRVHCRRLL</sequence>
<dbReference type="GeneID" id="71983745"/>
<organism evidence="2 3">
    <name type="scientific">Passalora fulva</name>
    <name type="common">Tomato leaf mold</name>
    <name type="synonym">Cladosporium fulvum</name>
    <dbReference type="NCBI Taxonomy" id="5499"/>
    <lineage>
        <taxon>Eukaryota</taxon>
        <taxon>Fungi</taxon>
        <taxon>Dikarya</taxon>
        <taxon>Ascomycota</taxon>
        <taxon>Pezizomycotina</taxon>
        <taxon>Dothideomycetes</taxon>
        <taxon>Dothideomycetidae</taxon>
        <taxon>Mycosphaerellales</taxon>
        <taxon>Mycosphaerellaceae</taxon>
        <taxon>Fulvia</taxon>
    </lineage>
</organism>
<proteinExistence type="predicted"/>
<evidence type="ECO:0000313" key="3">
    <source>
        <dbReference type="Proteomes" id="UP000756132"/>
    </source>
</evidence>
<dbReference type="AlphaFoldDB" id="A0A9Q8LBH6"/>
<reference evidence="2" key="2">
    <citation type="journal article" date="2022" name="Microb. Genom.">
        <title>A chromosome-scale genome assembly of the tomato pathogen Cladosporium fulvum reveals a compartmentalized genome architecture and the presence of a dispensable chromosome.</title>
        <authorList>
            <person name="Zaccaron A.Z."/>
            <person name="Chen L.H."/>
            <person name="Samaras A."/>
            <person name="Stergiopoulos I."/>
        </authorList>
    </citation>
    <scope>NUCLEOTIDE SEQUENCE</scope>
    <source>
        <strain evidence="2">Race5_Kim</strain>
    </source>
</reference>
<name>A0A9Q8LBH6_PASFU</name>
<feature type="compositionally biased region" description="Basic and acidic residues" evidence="1">
    <location>
        <begin position="27"/>
        <end position="40"/>
    </location>
</feature>
<reference evidence="2" key="1">
    <citation type="submission" date="2021-12" db="EMBL/GenBank/DDBJ databases">
        <authorList>
            <person name="Zaccaron A."/>
            <person name="Stergiopoulos I."/>
        </authorList>
    </citation>
    <scope>NUCLEOTIDE SEQUENCE</scope>
    <source>
        <strain evidence="2">Race5_Kim</strain>
    </source>
</reference>
<dbReference type="EMBL" id="CP090164">
    <property type="protein sequence ID" value="UJO14377.1"/>
    <property type="molecule type" value="Genomic_DNA"/>
</dbReference>